<keyword evidence="2" id="KW-0067">ATP-binding</keyword>
<dbReference type="GeneID" id="24803347"/>
<dbReference type="AlphaFoldDB" id="A0A0F7IIM5"/>
<dbReference type="PATRIC" id="fig|113653.22.peg.765"/>
<dbReference type="SMART" id="SM00382">
    <property type="entry name" value="AAA"/>
    <property type="match status" value="1"/>
</dbReference>
<protein>
    <submittedName>
        <fullName evidence="4">ABC-type transport system involved in Fe-S cluster assembly, ATPase component</fullName>
    </submittedName>
</protein>
<evidence type="ECO:0000256" key="1">
    <source>
        <dbReference type="ARBA" id="ARBA00022741"/>
    </source>
</evidence>
<proteinExistence type="predicted"/>
<dbReference type="KEGG" id="gah:GAH_00765"/>
<keyword evidence="5" id="KW-1185">Reference proteome</keyword>
<dbReference type="PANTHER" id="PTHR43204:SF1">
    <property type="entry name" value="ABC TRANSPORTER I FAMILY MEMBER 6, CHLOROPLASTIC"/>
    <property type="match status" value="1"/>
</dbReference>
<dbReference type="PROSITE" id="PS50893">
    <property type="entry name" value="ABC_TRANSPORTER_2"/>
    <property type="match status" value="1"/>
</dbReference>
<dbReference type="InParanoid" id="A0A0F7IIM5"/>
<dbReference type="EMBL" id="CP011267">
    <property type="protein sequence ID" value="AKG91900.1"/>
    <property type="molecule type" value="Genomic_DNA"/>
</dbReference>
<feature type="domain" description="ABC transporter" evidence="3">
    <location>
        <begin position="6"/>
        <end position="245"/>
    </location>
</feature>
<dbReference type="SUPFAM" id="SSF52540">
    <property type="entry name" value="P-loop containing nucleoside triphosphate hydrolases"/>
    <property type="match status" value="1"/>
</dbReference>
<evidence type="ECO:0000313" key="4">
    <source>
        <dbReference type="EMBL" id="AKG91900.1"/>
    </source>
</evidence>
<dbReference type="InterPro" id="IPR003439">
    <property type="entry name" value="ABC_transporter-like_ATP-bd"/>
</dbReference>
<evidence type="ECO:0000313" key="5">
    <source>
        <dbReference type="Proteomes" id="UP000034723"/>
    </source>
</evidence>
<organism evidence="4 5">
    <name type="scientific">Geoglobus ahangari</name>
    <dbReference type="NCBI Taxonomy" id="113653"/>
    <lineage>
        <taxon>Archaea</taxon>
        <taxon>Methanobacteriati</taxon>
        <taxon>Methanobacteriota</taxon>
        <taxon>Archaeoglobi</taxon>
        <taxon>Archaeoglobales</taxon>
        <taxon>Archaeoglobaceae</taxon>
        <taxon>Geoglobus</taxon>
    </lineage>
</organism>
<evidence type="ECO:0000259" key="3">
    <source>
        <dbReference type="PROSITE" id="PS50893"/>
    </source>
</evidence>
<dbReference type="Pfam" id="PF00005">
    <property type="entry name" value="ABC_tran"/>
    <property type="match status" value="1"/>
</dbReference>
<dbReference type="FunCoup" id="A0A0F7IIM5">
    <property type="interactions" value="108"/>
</dbReference>
<dbReference type="InterPro" id="IPR010230">
    <property type="entry name" value="FeS-cluster_ATPase_SufC"/>
</dbReference>
<dbReference type="InterPro" id="IPR003593">
    <property type="entry name" value="AAA+_ATPase"/>
</dbReference>
<keyword evidence="1" id="KW-0547">Nucleotide-binding</keyword>
<name>A0A0F7IIM5_9EURY</name>
<dbReference type="PANTHER" id="PTHR43204">
    <property type="entry name" value="ABC TRANSPORTER I FAMILY MEMBER 6, CHLOROPLASTIC"/>
    <property type="match status" value="1"/>
</dbReference>
<reference evidence="4 5" key="1">
    <citation type="submission" date="2015-04" db="EMBL/GenBank/DDBJ databases">
        <title>The complete genome sequence of the hyperthermophilic, obligate iron-reducing archaeon Geoglobus ahangari strain 234T.</title>
        <authorList>
            <person name="Manzella M.P."/>
            <person name="Holmes D.E."/>
            <person name="Rocheleau J.M."/>
            <person name="Chung A."/>
            <person name="Reguera G."/>
            <person name="Kashefi K."/>
        </authorList>
    </citation>
    <scope>NUCLEOTIDE SEQUENCE [LARGE SCALE GENOMIC DNA]</scope>
    <source>
        <strain evidence="4 5">234</strain>
    </source>
</reference>
<dbReference type="HOGENOM" id="CLU_000604_48_1_2"/>
<dbReference type="CDD" id="cd03217">
    <property type="entry name" value="ABC_FeS_Assembly"/>
    <property type="match status" value="1"/>
</dbReference>
<dbReference type="GO" id="GO:0005524">
    <property type="term" value="F:ATP binding"/>
    <property type="evidence" value="ECO:0007669"/>
    <property type="project" value="UniProtKB-KW"/>
</dbReference>
<dbReference type="Proteomes" id="UP000034723">
    <property type="component" value="Chromosome"/>
</dbReference>
<evidence type="ECO:0000256" key="2">
    <source>
        <dbReference type="ARBA" id="ARBA00022840"/>
    </source>
</evidence>
<dbReference type="GO" id="GO:0016887">
    <property type="term" value="F:ATP hydrolysis activity"/>
    <property type="evidence" value="ECO:0007669"/>
    <property type="project" value="InterPro"/>
</dbReference>
<dbReference type="InterPro" id="IPR027417">
    <property type="entry name" value="P-loop_NTPase"/>
</dbReference>
<dbReference type="RefSeq" id="WP_245604100.1">
    <property type="nucleotide sequence ID" value="NZ_CP011267.1"/>
</dbReference>
<dbReference type="Gene3D" id="3.40.50.300">
    <property type="entry name" value="P-loop containing nucleotide triphosphate hydrolases"/>
    <property type="match status" value="1"/>
</dbReference>
<dbReference type="STRING" id="113653.GAH_00765"/>
<accession>A0A0F7IIM5</accession>
<sequence>MEEDMLRVVNLGVRVAGKKVLENINLYIKRGETLALFGPNGSGKSTLMNTLIGNPNYQVYDGRIIFKGVDITDKDADFRANLGMGIAFQTPPAISGVKLIDVLRKIAEKRGVPEEKIYEYAEFLNMTDFLGREINKGFSGGEVKRSELLQLLVMNPDFVMLDEPDSGVDIENVALVGEAISKLLERDRSKEERRKSGVIITHTGNILDYVDADYGVILYKGRLACIGNPYEILEDVRKYGYEGCVKKCLREFQNLNQRK</sequence>
<gene>
    <name evidence="4" type="ORF">GAH_00765</name>
</gene>